<dbReference type="FunFam" id="3.30.479.30:FF:000001">
    <property type="entry name" value="Prohibitin 2"/>
    <property type="match status" value="1"/>
</dbReference>
<sequence length="312" mass="34548">MSDPQEMWKTMQDRVNQLQKQGARFGGGGGGPGPLRALGGFAVLAAGLGGVWVFQNALFNVDGGCRAVKYSRLGGVQQEIYNEGTHLRLPWFETPIVYDVRAKPRNVASLTGTKDLQMVNITCRVLSRPRVDALPQIYRTLGTDYDERVLPSIVNEVLKSVVAQFNASQLITQRENVSRLVRDQLTKRAARFNILLDDVSLTHLAFSPEFTAAVEAKQVAQQEAQRAAFVVDKARQEKQATVVRAQGEARSAQLIGDAIKKSRTYVDLREFENAKQIASVLEKSQNRVYLDTEGLGLNVAMSNSDKAKKREN</sequence>
<organism evidence="10 11">
    <name type="scientific">Elsinoe ampelina</name>
    <dbReference type="NCBI Taxonomy" id="302913"/>
    <lineage>
        <taxon>Eukaryota</taxon>
        <taxon>Fungi</taxon>
        <taxon>Dikarya</taxon>
        <taxon>Ascomycota</taxon>
        <taxon>Pezizomycotina</taxon>
        <taxon>Dothideomycetes</taxon>
        <taxon>Dothideomycetidae</taxon>
        <taxon>Myriangiales</taxon>
        <taxon>Elsinoaceae</taxon>
        <taxon>Elsinoe</taxon>
    </lineage>
</organism>
<evidence type="ECO:0000256" key="5">
    <source>
        <dbReference type="ARBA" id="ARBA00023136"/>
    </source>
</evidence>
<dbReference type="SUPFAM" id="SSF117892">
    <property type="entry name" value="Band 7/SPFH domain"/>
    <property type="match status" value="1"/>
</dbReference>
<reference evidence="11" key="1">
    <citation type="journal article" date="2020" name="Stud. Mycol.">
        <title>101 Dothideomycetes genomes: A test case for predicting lifestyles and emergence of pathogens.</title>
        <authorList>
            <person name="Haridas S."/>
            <person name="Albert R."/>
            <person name="Binder M."/>
            <person name="Bloem J."/>
            <person name="LaButti K."/>
            <person name="Salamov A."/>
            <person name="Andreopoulos B."/>
            <person name="Baker S."/>
            <person name="Barry K."/>
            <person name="Bills G."/>
            <person name="Bluhm B."/>
            <person name="Cannon C."/>
            <person name="Castanera R."/>
            <person name="Culley D."/>
            <person name="Daum C."/>
            <person name="Ezra D."/>
            <person name="Gonzalez J."/>
            <person name="Henrissat B."/>
            <person name="Kuo A."/>
            <person name="Liang C."/>
            <person name="Lipzen A."/>
            <person name="Lutzoni F."/>
            <person name="Magnuson J."/>
            <person name="Mondo S."/>
            <person name="Nolan M."/>
            <person name="Ohm R."/>
            <person name="Pangilinan J."/>
            <person name="Park H.-J."/>
            <person name="Ramirez L."/>
            <person name="Alfaro M."/>
            <person name="Sun H."/>
            <person name="Tritt A."/>
            <person name="Yoshinaga Y."/>
            <person name="Zwiers L.-H."/>
            <person name="Turgeon B."/>
            <person name="Goodwin S."/>
            <person name="Spatafora J."/>
            <person name="Crous P."/>
            <person name="Grigoriev I."/>
        </authorList>
    </citation>
    <scope>NUCLEOTIDE SEQUENCE [LARGE SCALE GENOMIC DNA]</scope>
    <source>
        <strain evidence="11">CECT 20119</strain>
    </source>
</reference>
<gene>
    <name evidence="10" type="ORF">BDZ85DRAFT_315386</name>
</gene>
<evidence type="ECO:0000256" key="8">
    <source>
        <dbReference type="RuleBase" id="RU366048"/>
    </source>
</evidence>
<dbReference type="InterPro" id="IPR000163">
    <property type="entry name" value="Prohibitin"/>
</dbReference>
<dbReference type="GO" id="GO:0000423">
    <property type="term" value="P:mitophagy"/>
    <property type="evidence" value="ECO:0007669"/>
    <property type="project" value="UniProtKB-ARBA"/>
</dbReference>
<dbReference type="PANTHER" id="PTHR23222:SF1">
    <property type="entry name" value="PROHIBITIN-2"/>
    <property type="match status" value="1"/>
</dbReference>
<dbReference type="GO" id="GO:0007005">
    <property type="term" value="P:mitochondrion organization"/>
    <property type="evidence" value="ECO:0007669"/>
    <property type="project" value="TreeGrafter"/>
</dbReference>
<dbReference type="Proteomes" id="UP000799538">
    <property type="component" value="Unassembled WGS sequence"/>
</dbReference>
<comment type="similarity">
    <text evidence="2 8">Belongs to the prohibitin family.</text>
</comment>
<evidence type="ECO:0000256" key="6">
    <source>
        <dbReference type="ARBA" id="ARBA00053189"/>
    </source>
</evidence>
<evidence type="ECO:0000259" key="9">
    <source>
        <dbReference type="SMART" id="SM00244"/>
    </source>
</evidence>
<dbReference type="EMBL" id="ML992501">
    <property type="protein sequence ID" value="KAF2227871.1"/>
    <property type="molecule type" value="Genomic_DNA"/>
</dbReference>
<dbReference type="Gene3D" id="3.30.479.30">
    <property type="entry name" value="Band 7 domain"/>
    <property type="match status" value="1"/>
</dbReference>
<dbReference type="PANTHER" id="PTHR23222">
    <property type="entry name" value="PROHIBITIN"/>
    <property type="match status" value="1"/>
</dbReference>
<dbReference type="OrthoDB" id="275637at2759"/>
<evidence type="ECO:0000313" key="10">
    <source>
        <dbReference type="EMBL" id="KAF2227871.1"/>
    </source>
</evidence>
<protein>
    <recommendedName>
        <fullName evidence="8">Prohibitin</fullName>
    </recommendedName>
</protein>
<name>A0A6A6GQ86_9PEZI</name>
<keyword evidence="3 8" id="KW-0999">Mitochondrion inner membrane</keyword>
<proteinExistence type="inferred from homology"/>
<evidence type="ECO:0000256" key="4">
    <source>
        <dbReference type="ARBA" id="ARBA00023128"/>
    </source>
</evidence>
<comment type="subcellular location">
    <subcellularLocation>
        <location evidence="1 8">Mitochondrion inner membrane</location>
    </subcellularLocation>
</comment>
<dbReference type="InterPro" id="IPR036013">
    <property type="entry name" value="Band_7/SPFH_dom_sf"/>
</dbReference>
<dbReference type="CDD" id="cd03401">
    <property type="entry name" value="SPFH_prohibitin"/>
    <property type="match status" value="1"/>
</dbReference>
<evidence type="ECO:0000256" key="2">
    <source>
        <dbReference type="ARBA" id="ARBA00009658"/>
    </source>
</evidence>
<dbReference type="PRINTS" id="PR00679">
    <property type="entry name" value="PROHIBITIN"/>
</dbReference>
<comment type="subunit">
    <text evidence="7">The mitochondrial prohibitin complex consists of two subunits (PHB1 and PHB2). The subunits assemble into a membrane-associated ring-shaped supercomplex of approximately 1 mDa. Interacts with ATG24/SNX4; the interaction is direct and plays a role in mitophagy.</text>
</comment>
<evidence type="ECO:0000256" key="1">
    <source>
        <dbReference type="ARBA" id="ARBA00004273"/>
    </source>
</evidence>
<dbReference type="SMART" id="SM00244">
    <property type="entry name" value="PHB"/>
    <property type="match status" value="1"/>
</dbReference>
<evidence type="ECO:0000313" key="11">
    <source>
        <dbReference type="Proteomes" id="UP000799538"/>
    </source>
</evidence>
<keyword evidence="11" id="KW-1185">Reference proteome</keyword>
<keyword evidence="5" id="KW-0472">Membrane</keyword>
<dbReference type="InterPro" id="IPR001107">
    <property type="entry name" value="Band_7"/>
</dbReference>
<dbReference type="Pfam" id="PF01145">
    <property type="entry name" value="Band_7"/>
    <property type="match status" value="1"/>
</dbReference>
<accession>A0A6A6GQ86</accession>
<evidence type="ECO:0000256" key="7">
    <source>
        <dbReference type="ARBA" id="ARBA00066275"/>
    </source>
</evidence>
<comment type="function">
    <text evidence="6">Prohibitin probably acts as a holdase/unfoldase for the stabilization of newly synthesized mitochondrial proteins. Involved in mitophagy. Required for the switch to necrotrophic growth.</text>
</comment>
<dbReference type="AlphaFoldDB" id="A0A6A6GQ86"/>
<dbReference type="GO" id="GO:0035632">
    <property type="term" value="C:mitochondrial prohibitin complex"/>
    <property type="evidence" value="ECO:0007669"/>
    <property type="project" value="UniProtKB-ARBA"/>
</dbReference>
<keyword evidence="4" id="KW-0496">Mitochondrion</keyword>
<feature type="domain" description="Band 7" evidence="9">
    <location>
        <begin position="57"/>
        <end position="218"/>
    </location>
</feature>
<evidence type="ECO:0000256" key="3">
    <source>
        <dbReference type="ARBA" id="ARBA00022792"/>
    </source>
</evidence>